<evidence type="ECO:0000313" key="12">
    <source>
        <dbReference type="Proteomes" id="UP000550309"/>
    </source>
</evidence>
<comment type="catalytic activity">
    <reaction evidence="9 10">
        <text>L-arginyl-[protein] + NAD(+) = N(omega)-(ADP-D-ribosyl)-L-arginyl-[protein] + nicotinamide + H(+)</text>
        <dbReference type="Rhea" id="RHEA:19149"/>
        <dbReference type="Rhea" id="RHEA-COMP:10532"/>
        <dbReference type="Rhea" id="RHEA-COMP:15087"/>
        <dbReference type="ChEBI" id="CHEBI:15378"/>
        <dbReference type="ChEBI" id="CHEBI:17154"/>
        <dbReference type="ChEBI" id="CHEBI:29965"/>
        <dbReference type="ChEBI" id="CHEBI:57540"/>
        <dbReference type="ChEBI" id="CHEBI:142554"/>
        <dbReference type="EC" id="2.4.2.31"/>
    </reaction>
</comment>
<dbReference type="InterPro" id="IPR000768">
    <property type="entry name" value="ART"/>
</dbReference>
<comment type="similarity">
    <text evidence="1 10">Belongs to the Arg-specific ADP-ribosyltransferase family.</text>
</comment>
<keyword evidence="5" id="KW-0732">Signal</keyword>
<keyword evidence="4" id="KW-0548">Nucleotidyltransferase</keyword>
<feature type="non-terminal residue" evidence="11">
    <location>
        <position position="1"/>
    </location>
</feature>
<dbReference type="AlphaFoldDB" id="A0A7K6AG16"/>
<evidence type="ECO:0000313" key="11">
    <source>
        <dbReference type="EMBL" id="NWU88319.1"/>
    </source>
</evidence>
<proteinExistence type="inferred from homology"/>
<reference evidence="11 12" key="1">
    <citation type="submission" date="2019-09" db="EMBL/GenBank/DDBJ databases">
        <title>Bird 10,000 Genomes (B10K) Project - Family phase.</title>
        <authorList>
            <person name="Zhang G."/>
        </authorList>
    </citation>
    <scope>NUCLEOTIDE SEQUENCE [LARGE SCALE GENOMIC DNA]</scope>
    <source>
        <strain evidence="11">B10K-DU-028-75</strain>
        <tissue evidence="11">Mixed tissue sample</tissue>
    </source>
</reference>
<feature type="non-terminal residue" evidence="11">
    <location>
        <position position="237"/>
    </location>
</feature>
<dbReference type="GO" id="GO:0106274">
    <property type="term" value="F:NAD+-protein-arginine ADP-ribosyltransferase activity"/>
    <property type="evidence" value="ECO:0007669"/>
    <property type="project" value="UniProtKB-EC"/>
</dbReference>
<dbReference type="OrthoDB" id="423533at2759"/>
<evidence type="ECO:0000256" key="3">
    <source>
        <dbReference type="ARBA" id="ARBA00022679"/>
    </source>
</evidence>
<keyword evidence="6 10" id="KW-0521">NADP</keyword>
<name>A0A7K6AG16_ONYCO</name>
<organism evidence="11 12">
    <name type="scientific">Onychorhynchus coronatus</name>
    <name type="common">Royal flycatcher</name>
    <dbReference type="NCBI Taxonomy" id="360224"/>
    <lineage>
        <taxon>Eukaryota</taxon>
        <taxon>Metazoa</taxon>
        <taxon>Chordata</taxon>
        <taxon>Craniata</taxon>
        <taxon>Vertebrata</taxon>
        <taxon>Euteleostomi</taxon>
        <taxon>Archelosauria</taxon>
        <taxon>Archosauria</taxon>
        <taxon>Dinosauria</taxon>
        <taxon>Saurischia</taxon>
        <taxon>Theropoda</taxon>
        <taxon>Coelurosauria</taxon>
        <taxon>Aves</taxon>
        <taxon>Neognathae</taxon>
        <taxon>Neoaves</taxon>
        <taxon>Telluraves</taxon>
        <taxon>Australaves</taxon>
        <taxon>Passeriformes</taxon>
        <taxon>Tyrannidae</taxon>
        <taxon>Onychorhynchus</taxon>
    </lineage>
</organism>
<comment type="caution">
    <text evidence="11">The sequence shown here is derived from an EMBL/GenBank/DDBJ whole genome shotgun (WGS) entry which is preliminary data.</text>
</comment>
<dbReference type="Proteomes" id="UP000550309">
    <property type="component" value="Unassembled WGS sequence"/>
</dbReference>
<dbReference type="EMBL" id="VZRK01002205">
    <property type="protein sequence ID" value="NWU88319.1"/>
    <property type="molecule type" value="Genomic_DNA"/>
</dbReference>
<dbReference type="PROSITE" id="PS51996">
    <property type="entry name" value="TR_MART"/>
    <property type="match status" value="1"/>
</dbReference>
<evidence type="ECO:0000256" key="6">
    <source>
        <dbReference type="ARBA" id="ARBA00022857"/>
    </source>
</evidence>
<keyword evidence="3 10" id="KW-0808">Transferase</keyword>
<keyword evidence="2 10" id="KW-0328">Glycosyltransferase</keyword>
<dbReference type="GO" id="GO:0046677">
    <property type="term" value="P:response to antibiotic"/>
    <property type="evidence" value="ECO:0007669"/>
    <property type="project" value="UniProtKB-ARBA"/>
</dbReference>
<accession>A0A7K6AG16</accession>
<keyword evidence="7 10" id="KW-0520">NAD</keyword>
<dbReference type="GO" id="GO:0003950">
    <property type="term" value="F:NAD+ poly-ADP-ribosyltransferase activity"/>
    <property type="evidence" value="ECO:0007669"/>
    <property type="project" value="TreeGrafter"/>
</dbReference>
<sequence>VPLDEAPNAFDDQYLKCQSKMWDKVENLNKLEPTSNSVFATAWAKAADSWNKPLEHLKRQEQAIALRAYTLKTDLYKEFNAAVRTAGSSHLEDLSNPFKVMHFLLTTALQDLRRAKTHPKCFDVFRGVRGIRFTAKPGDIVRFGQFASSSLNRKVARGFGTDTFFKLKTCHGADISYFSKFPEQQEVLIPPFETFSVTSVTHKWTKTHIQLDSNGNRSHYKCGSFSGDIPGVGTPVA</sequence>
<evidence type="ECO:0000256" key="2">
    <source>
        <dbReference type="ARBA" id="ARBA00022676"/>
    </source>
</evidence>
<evidence type="ECO:0000256" key="4">
    <source>
        <dbReference type="ARBA" id="ARBA00022695"/>
    </source>
</evidence>
<evidence type="ECO:0000256" key="10">
    <source>
        <dbReference type="RuleBase" id="RU361228"/>
    </source>
</evidence>
<keyword evidence="8" id="KW-1015">Disulfide bond</keyword>
<evidence type="ECO:0000256" key="9">
    <source>
        <dbReference type="ARBA" id="ARBA00047597"/>
    </source>
</evidence>
<gene>
    <name evidence="11" type="primary">Madprt_1</name>
    <name evidence="11" type="ORF">ONYCOR_R01362</name>
</gene>
<dbReference type="PANTHER" id="PTHR10339">
    <property type="entry name" value="ADP-RIBOSYLTRANSFERASE"/>
    <property type="match status" value="1"/>
</dbReference>
<dbReference type="FunFam" id="3.90.176.10:FF:000001">
    <property type="entry name" value="NAD(P)(+)--arginine ADP-ribosyltransferase"/>
    <property type="match status" value="1"/>
</dbReference>
<dbReference type="PANTHER" id="PTHR10339:SF19">
    <property type="entry name" value="GPI-LINKED NAD(P)(+)--ARGININE ADP-RIBOSYLTRANSFERASE 1"/>
    <property type="match status" value="1"/>
</dbReference>
<dbReference type="InterPro" id="IPR050999">
    <property type="entry name" value="ADP-ribosyltransferase_ARG"/>
</dbReference>
<keyword evidence="12" id="KW-1185">Reference proteome</keyword>
<dbReference type="Pfam" id="PF01129">
    <property type="entry name" value="ART"/>
    <property type="match status" value="1"/>
</dbReference>
<dbReference type="EC" id="2.4.2.31" evidence="10"/>
<dbReference type="PRINTS" id="PR00970">
    <property type="entry name" value="RIBTRNSFRASE"/>
</dbReference>
<evidence type="ECO:0000256" key="8">
    <source>
        <dbReference type="ARBA" id="ARBA00023157"/>
    </source>
</evidence>
<dbReference type="GO" id="GO:0044194">
    <property type="term" value="C:cytolytic granule"/>
    <property type="evidence" value="ECO:0007669"/>
    <property type="project" value="UniProtKB-ARBA"/>
</dbReference>
<dbReference type="GO" id="GO:0016779">
    <property type="term" value="F:nucleotidyltransferase activity"/>
    <property type="evidence" value="ECO:0007669"/>
    <property type="project" value="UniProtKB-KW"/>
</dbReference>
<evidence type="ECO:0000256" key="1">
    <source>
        <dbReference type="ARBA" id="ARBA00009558"/>
    </source>
</evidence>
<protein>
    <recommendedName>
        <fullName evidence="10">NAD(P)(+)--arginine ADP-ribosyltransferase</fullName>
        <ecNumber evidence="10">2.4.2.31</ecNumber>
    </recommendedName>
    <alternativeName>
        <fullName evidence="10">Mono(ADP-ribosyl)transferase</fullName>
    </alternativeName>
</protein>
<dbReference type="SUPFAM" id="SSF56399">
    <property type="entry name" value="ADP-ribosylation"/>
    <property type="match status" value="1"/>
</dbReference>
<evidence type="ECO:0000256" key="5">
    <source>
        <dbReference type="ARBA" id="ARBA00022729"/>
    </source>
</evidence>
<dbReference type="Gene3D" id="3.90.176.10">
    <property type="entry name" value="Toxin ADP-ribosyltransferase, Chain A, domain 1"/>
    <property type="match status" value="1"/>
</dbReference>
<dbReference type="GO" id="GO:0005615">
    <property type="term" value="C:extracellular space"/>
    <property type="evidence" value="ECO:0007669"/>
    <property type="project" value="UniProtKB-ARBA"/>
</dbReference>
<evidence type="ECO:0000256" key="7">
    <source>
        <dbReference type="ARBA" id="ARBA00023027"/>
    </source>
</evidence>